<dbReference type="AlphaFoldDB" id="A0A5C5ZJV3"/>
<evidence type="ECO:0000313" key="1">
    <source>
        <dbReference type="EMBL" id="TWT87490.1"/>
    </source>
</evidence>
<evidence type="ECO:0008006" key="3">
    <source>
        <dbReference type="Google" id="ProtNLM"/>
    </source>
</evidence>
<organism evidence="1 2">
    <name type="scientific">Pseudobythopirellula maris</name>
    <dbReference type="NCBI Taxonomy" id="2527991"/>
    <lineage>
        <taxon>Bacteria</taxon>
        <taxon>Pseudomonadati</taxon>
        <taxon>Planctomycetota</taxon>
        <taxon>Planctomycetia</taxon>
        <taxon>Pirellulales</taxon>
        <taxon>Lacipirellulaceae</taxon>
        <taxon>Pseudobythopirellula</taxon>
    </lineage>
</organism>
<dbReference type="Proteomes" id="UP000315440">
    <property type="component" value="Unassembled WGS sequence"/>
</dbReference>
<gene>
    <name evidence="1" type="ORF">Mal64_30290</name>
</gene>
<reference evidence="1 2" key="1">
    <citation type="submission" date="2019-02" db="EMBL/GenBank/DDBJ databases">
        <title>Deep-cultivation of Planctomycetes and their phenomic and genomic characterization uncovers novel biology.</title>
        <authorList>
            <person name="Wiegand S."/>
            <person name="Jogler M."/>
            <person name="Boedeker C."/>
            <person name="Pinto D."/>
            <person name="Vollmers J."/>
            <person name="Rivas-Marin E."/>
            <person name="Kohn T."/>
            <person name="Peeters S.H."/>
            <person name="Heuer A."/>
            <person name="Rast P."/>
            <person name="Oberbeckmann S."/>
            <person name="Bunk B."/>
            <person name="Jeske O."/>
            <person name="Meyerdierks A."/>
            <person name="Storesund J.E."/>
            <person name="Kallscheuer N."/>
            <person name="Luecker S."/>
            <person name="Lage O.M."/>
            <person name="Pohl T."/>
            <person name="Merkel B.J."/>
            <person name="Hornburger P."/>
            <person name="Mueller R.-W."/>
            <person name="Bruemmer F."/>
            <person name="Labrenz M."/>
            <person name="Spormann A.M."/>
            <person name="Op Den Camp H."/>
            <person name="Overmann J."/>
            <person name="Amann R."/>
            <person name="Jetten M.S.M."/>
            <person name="Mascher T."/>
            <person name="Medema M.H."/>
            <person name="Devos D.P."/>
            <person name="Kaster A.-K."/>
            <person name="Ovreas L."/>
            <person name="Rohde M."/>
            <person name="Galperin M.Y."/>
            <person name="Jogler C."/>
        </authorList>
    </citation>
    <scope>NUCLEOTIDE SEQUENCE [LARGE SCALE GENOMIC DNA]</scope>
    <source>
        <strain evidence="1 2">Mal64</strain>
    </source>
</reference>
<proteinExistence type="predicted"/>
<name>A0A5C5ZJV3_9BACT</name>
<keyword evidence="2" id="KW-1185">Reference proteome</keyword>
<evidence type="ECO:0000313" key="2">
    <source>
        <dbReference type="Proteomes" id="UP000315440"/>
    </source>
</evidence>
<sequence>MCEQVNSRPPIRVSPRPRLSAWWLVLAALFAPVGCGGEGPSVVPVSGAIEFAGRDRPGVCRVSFVPEASQGPIRPRGGTMGSDGAYQLTEYLGVRGLTPGTYRIRLTYYDLKPGGDAANESDWIGNEYESSETLTIEPGMHSVTHNIVVSGE</sequence>
<dbReference type="EMBL" id="SJPQ01000003">
    <property type="protein sequence ID" value="TWT87490.1"/>
    <property type="molecule type" value="Genomic_DNA"/>
</dbReference>
<protein>
    <recommendedName>
        <fullName evidence="3">Carboxypeptidase regulatory-like domain-containing protein</fullName>
    </recommendedName>
</protein>
<comment type="caution">
    <text evidence="1">The sequence shown here is derived from an EMBL/GenBank/DDBJ whole genome shotgun (WGS) entry which is preliminary data.</text>
</comment>
<accession>A0A5C5ZJV3</accession>